<evidence type="ECO:0000256" key="3">
    <source>
        <dbReference type="SAM" id="MobiDB-lite"/>
    </source>
</evidence>
<keyword evidence="4" id="KW-0812">Transmembrane</keyword>
<feature type="chain" id="PRO_5032701139" description="VWFD domain-containing protein" evidence="5">
    <location>
        <begin position="21"/>
        <end position="1358"/>
    </location>
</feature>
<feature type="region of interest" description="Disordered" evidence="3">
    <location>
        <begin position="1299"/>
        <end position="1320"/>
    </location>
</feature>
<dbReference type="Gene3D" id="2.120.10.30">
    <property type="entry name" value="TolB, C-terminal domain"/>
    <property type="match status" value="1"/>
</dbReference>
<dbReference type="InterPro" id="IPR057774">
    <property type="entry name" value="D8C_UMOD/GP2/OIT3-like"/>
</dbReference>
<sequence length="1358" mass="154026">MNGFHTLFVMPILFVASAKGCCWTHGGCFSTYTCCATYSAGPNSIVLDWNRIYLINMNDSTVTKLVVDIPRQSSESFQIDYHQTKSYIYWVDPFYGTMHRTCYPCYDNERMIEEIVPKSSLYHPISFAIDSEHDHIYWSDRNYNAVIRSNLDGLNETVIINSSFGIGHLTIDQKQSWIYFMDDEIGSIERCSLDGDDLVTVISDSVMTKKSRILLDFDGGRILWSVRNMIRSAFFNGSDVQEIKGHGYRYSWYSINGIAVHNDYLYYTDNWGRYVNKVDRFGSNFARAALVHNSINDLKIYHGRVVKDPCVTHTKLVNAEKRSTGFFADWTSEESISDDILEEGWYRIYTDNGDDMPTRQLPGTKFCGTTNPFWLNGTLPTFKDGNMTVEACMQTNQSICEKSVYIMIRNCDGYNVYYLRPTPAYSAYCFGSGPVHCPGSMSSETEYYPGCSSNYPTDTVTVEVEALLTEGEIVPIPIVDPTPSLIPIFKCQFEDKSNGSYAYDVYWLICGNVIKYNTNLLFKDITDAIILKETDWHDTHKMNMESDRTYYTVTEGESINITFTSTVPVGCISSHPVFRSQCDLNFYLSQPYYGASTCINNVIKRDIVFKTEFCGIRVGNLDWMEKRTLQVYGYNDGMYNTNNRYAYIRLSTSSKYISTQNNIWRDVHINQIRVNVVDKDSVLKNRLCQSYNDPHFRTFDGAYYDYMEVGEFVMYRNDIGPYWVHALFTSCGSRFPGTSCICGIAIRSKESLFVLRTCEKISRTEKYLLQQPVVSLTYCNKTDMVIENTNNNYKIILPIATEIQFSIARRFISVISIKPAVKDINTAKGLCGVPSTSKDPSDDFTHRDYGPINDGQIFADSWRAGISQNTDNNANNSIVIVDNNQNNLDLATYCSCDHPYWSTDPLDDVNSVQCNLTESTEQCSEPSNSFDSFVQYDSCFQPLPQPQRKRRSINFPHKISKRSLNNNDDVVDFKPLIYSDDVNGTEIESPATFRNGWTSDGAYTICFNSINDALQNDMYKDYVDAPVDKFIEACVKDIEVAGDTTFLTDTVNAMVTSILTELVKTESLYTKKSADGSQTLLEYFASELCLNNCNDNGLCKSGVCSCDNGHVGEDCSYNTTSPPTGISLPFDGECKLTIRACETINVFGEFLTTSVWCKRRHFQILENELLYTPRDELVLAKYRNPFMLTLNLPASRKKRSVNKAVWSEGYDISFSYDGQNFGEETSIIIYDDLKYSCNTTTKTCISLIVDESADETDTKKDVIMILAPVAVSVVVIIAIIGVVCFKLMTKASKAKIASYGDEPNQKTTSSNNQKERENTVSELEFNLEETTDVNVFAMQCAPRKENIDVWNGGYKTSK</sequence>
<keyword evidence="1 5" id="KW-0732">Signal</keyword>
<dbReference type="Gene3D" id="2.10.25.10">
    <property type="entry name" value="Laminin"/>
    <property type="match status" value="1"/>
</dbReference>
<evidence type="ECO:0000256" key="2">
    <source>
        <dbReference type="ARBA" id="ARBA00023157"/>
    </source>
</evidence>
<keyword evidence="4" id="KW-0472">Membrane</keyword>
<dbReference type="InterPro" id="IPR050778">
    <property type="entry name" value="Cueball_EGF_LRP_Nidogen"/>
</dbReference>
<dbReference type="Pfam" id="PF00094">
    <property type="entry name" value="VWD"/>
    <property type="match status" value="1"/>
</dbReference>
<dbReference type="InterPro" id="IPR058727">
    <property type="entry name" value="Helical_Vwde"/>
</dbReference>
<dbReference type="PROSITE" id="PS51233">
    <property type="entry name" value="VWFD"/>
    <property type="match status" value="1"/>
</dbReference>
<dbReference type="SUPFAM" id="SSF63825">
    <property type="entry name" value="YWTD domain"/>
    <property type="match status" value="1"/>
</dbReference>
<evidence type="ECO:0000256" key="5">
    <source>
        <dbReference type="SAM" id="SignalP"/>
    </source>
</evidence>
<dbReference type="EMBL" id="UYJE01005730">
    <property type="protein sequence ID" value="VDI39772.1"/>
    <property type="molecule type" value="Genomic_DNA"/>
</dbReference>
<keyword evidence="4" id="KW-1133">Transmembrane helix</keyword>
<proteinExistence type="predicted"/>
<evidence type="ECO:0000256" key="4">
    <source>
        <dbReference type="SAM" id="Phobius"/>
    </source>
</evidence>
<feature type="transmembrane region" description="Helical" evidence="4">
    <location>
        <begin position="1262"/>
        <end position="1285"/>
    </location>
</feature>
<keyword evidence="2" id="KW-1015">Disulfide bond</keyword>
<name>A0A8B6EW96_MYTGA</name>
<dbReference type="Pfam" id="PF23283">
    <property type="entry name" value="D8C_UMOD"/>
    <property type="match status" value="1"/>
</dbReference>
<evidence type="ECO:0000313" key="8">
    <source>
        <dbReference type="Proteomes" id="UP000596742"/>
    </source>
</evidence>
<organism evidence="7 8">
    <name type="scientific">Mytilus galloprovincialis</name>
    <name type="common">Mediterranean mussel</name>
    <dbReference type="NCBI Taxonomy" id="29158"/>
    <lineage>
        <taxon>Eukaryota</taxon>
        <taxon>Metazoa</taxon>
        <taxon>Spiralia</taxon>
        <taxon>Lophotrochozoa</taxon>
        <taxon>Mollusca</taxon>
        <taxon>Bivalvia</taxon>
        <taxon>Autobranchia</taxon>
        <taxon>Pteriomorphia</taxon>
        <taxon>Mytilida</taxon>
        <taxon>Mytiloidea</taxon>
        <taxon>Mytilidae</taxon>
        <taxon>Mytilinae</taxon>
        <taxon>Mytilus</taxon>
    </lineage>
</organism>
<dbReference type="OrthoDB" id="10001041at2759"/>
<feature type="signal peptide" evidence="5">
    <location>
        <begin position="1"/>
        <end position="20"/>
    </location>
</feature>
<dbReference type="Pfam" id="PF26129">
    <property type="entry name" value="Vwde"/>
    <property type="match status" value="1"/>
</dbReference>
<dbReference type="PANTHER" id="PTHR46513">
    <property type="entry name" value="VITELLOGENIN RECEPTOR-LIKE PROTEIN-RELATED-RELATED"/>
    <property type="match status" value="1"/>
</dbReference>
<evidence type="ECO:0000259" key="6">
    <source>
        <dbReference type="PROSITE" id="PS51233"/>
    </source>
</evidence>
<dbReference type="SMART" id="SM00135">
    <property type="entry name" value="LY"/>
    <property type="match status" value="3"/>
</dbReference>
<gene>
    <name evidence="7" type="ORF">MGAL_10B011957</name>
</gene>
<reference evidence="7" key="1">
    <citation type="submission" date="2018-11" db="EMBL/GenBank/DDBJ databases">
        <authorList>
            <person name="Alioto T."/>
            <person name="Alioto T."/>
        </authorList>
    </citation>
    <scope>NUCLEOTIDE SEQUENCE</scope>
</reference>
<protein>
    <recommendedName>
        <fullName evidence="6">VWFD domain-containing protein</fullName>
    </recommendedName>
</protein>
<dbReference type="Proteomes" id="UP000596742">
    <property type="component" value="Unassembled WGS sequence"/>
</dbReference>
<comment type="caution">
    <text evidence="7">The sequence shown here is derived from an EMBL/GenBank/DDBJ whole genome shotgun (WGS) entry which is preliminary data.</text>
</comment>
<feature type="domain" description="VWFD" evidence="6">
    <location>
        <begin position="686"/>
        <end position="870"/>
    </location>
</feature>
<dbReference type="InterPro" id="IPR011042">
    <property type="entry name" value="6-blade_b-propeller_TolB-like"/>
</dbReference>
<evidence type="ECO:0000256" key="1">
    <source>
        <dbReference type="ARBA" id="ARBA00022729"/>
    </source>
</evidence>
<keyword evidence="8" id="KW-1185">Reference proteome</keyword>
<dbReference type="InterPro" id="IPR001846">
    <property type="entry name" value="VWF_type-D"/>
</dbReference>
<dbReference type="InterPro" id="IPR000033">
    <property type="entry name" value="LDLR_classB_rpt"/>
</dbReference>
<accession>A0A8B6EW96</accession>
<evidence type="ECO:0000313" key="7">
    <source>
        <dbReference type="EMBL" id="VDI39772.1"/>
    </source>
</evidence>